<name>A0ABR9DBL8_9GAMM</name>
<dbReference type="PANTHER" id="PTHR30625">
    <property type="entry name" value="PROTEIN TOLQ"/>
    <property type="match status" value="1"/>
</dbReference>
<evidence type="ECO:0000259" key="8">
    <source>
        <dbReference type="Pfam" id="PF01618"/>
    </source>
</evidence>
<dbReference type="Proteomes" id="UP000641152">
    <property type="component" value="Unassembled WGS sequence"/>
</dbReference>
<keyword evidence="6" id="KW-0813">Transport</keyword>
<dbReference type="Pfam" id="PF01618">
    <property type="entry name" value="MotA_ExbB"/>
    <property type="match status" value="1"/>
</dbReference>
<dbReference type="PANTHER" id="PTHR30625:SF3">
    <property type="entry name" value="TOL-PAL SYSTEM PROTEIN TOLQ"/>
    <property type="match status" value="1"/>
</dbReference>
<evidence type="ECO:0000256" key="5">
    <source>
        <dbReference type="ARBA" id="ARBA00023136"/>
    </source>
</evidence>
<dbReference type="InterPro" id="IPR002898">
    <property type="entry name" value="MotA_ExbB_proton_chnl"/>
</dbReference>
<keyword evidence="4 7" id="KW-1133">Transmembrane helix</keyword>
<organism evidence="9 10">
    <name type="scientific">Methylomonas fluvii</name>
    <dbReference type="NCBI Taxonomy" id="1854564"/>
    <lineage>
        <taxon>Bacteria</taxon>
        <taxon>Pseudomonadati</taxon>
        <taxon>Pseudomonadota</taxon>
        <taxon>Gammaproteobacteria</taxon>
        <taxon>Methylococcales</taxon>
        <taxon>Methylococcaceae</taxon>
        <taxon>Methylomonas</taxon>
    </lineage>
</organism>
<evidence type="ECO:0000256" key="2">
    <source>
        <dbReference type="ARBA" id="ARBA00022475"/>
    </source>
</evidence>
<evidence type="ECO:0000256" key="6">
    <source>
        <dbReference type="RuleBase" id="RU004057"/>
    </source>
</evidence>
<comment type="caution">
    <text evidence="9">The sequence shown here is derived from an EMBL/GenBank/DDBJ whole genome shotgun (WGS) entry which is preliminary data.</text>
</comment>
<proteinExistence type="inferred from homology"/>
<feature type="transmembrane region" description="Helical" evidence="7">
    <location>
        <begin position="15"/>
        <end position="34"/>
    </location>
</feature>
<evidence type="ECO:0000256" key="7">
    <source>
        <dbReference type="SAM" id="Phobius"/>
    </source>
</evidence>
<feature type="domain" description="MotA/TolQ/ExbB proton channel" evidence="8">
    <location>
        <begin position="97"/>
        <end position="203"/>
    </location>
</feature>
<keyword evidence="3 7" id="KW-0812">Transmembrane</keyword>
<evidence type="ECO:0000256" key="3">
    <source>
        <dbReference type="ARBA" id="ARBA00022692"/>
    </source>
</evidence>
<gene>
    <name evidence="9" type="ORF">EBB_03925</name>
</gene>
<keyword evidence="10" id="KW-1185">Reference proteome</keyword>
<evidence type="ECO:0000313" key="9">
    <source>
        <dbReference type="EMBL" id="MBD9359708.1"/>
    </source>
</evidence>
<reference evidence="9 10" key="1">
    <citation type="submission" date="2020-09" db="EMBL/GenBank/DDBJ databases">
        <title>Methylomonas albis sp. nov. and Methylomonas fluvii sp. nov.: Two cold-adapted methanotrophs from the River Elbe and an amended description of Methylovulum psychrotolerans strain Eb1.</title>
        <authorList>
            <person name="Bussmann I.K."/>
            <person name="Klings K.-W."/>
            <person name="Warnstedt J."/>
            <person name="Hoppert M."/>
            <person name="Saborowski A."/>
            <person name="Horn F."/>
            <person name="Liebner S."/>
        </authorList>
    </citation>
    <scope>NUCLEOTIDE SEQUENCE [LARGE SCALE GENOMIC DNA]</scope>
    <source>
        <strain evidence="9 10">EbB</strain>
    </source>
</reference>
<dbReference type="EMBL" id="JACXST010000001">
    <property type="protein sequence ID" value="MBD9359708.1"/>
    <property type="molecule type" value="Genomic_DNA"/>
</dbReference>
<protein>
    <submittedName>
        <fullName evidence="9">MotA/TolQ/ExbB proton channel family protein</fullName>
    </submittedName>
</protein>
<evidence type="ECO:0000256" key="1">
    <source>
        <dbReference type="ARBA" id="ARBA00004651"/>
    </source>
</evidence>
<evidence type="ECO:0000313" key="10">
    <source>
        <dbReference type="Proteomes" id="UP000641152"/>
    </source>
</evidence>
<comment type="similarity">
    <text evidence="6">Belongs to the exbB/tolQ family.</text>
</comment>
<evidence type="ECO:0000256" key="4">
    <source>
        <dbReference type="ARBA" id="ARBA00022989"/>
    </source>
</evidence>
<feature type="transmembrane region" description="Helical" evidence="7">
    <location>
        <begin position="126"/>
        <end position="150"/>
    </location>
</feature>
<feature type="transmembrane region" description="Helical" evidence="7">
    <location>
        <begin position="170"/>
        <end position="191"/>
    </location>
</feature>
<dbReference type="InterPro" id="IPR050790">
    <property type="entry name" value="ExbB/TolQ_transport"/>
</dbReference>
<accession>A0ABR9DBL8</accession>
<sequence length="226" mass="24860">MPYHIAPEAVIDATLYTLLVFSLITWTLIFFKIWQFAKNNYYNKQYDSAFWDTTDLKAAEQLPAETARGPKARVAACGFAWLAEMTHPETCTSLKFRGSPQDLLEQTLRKQTQDEQRRMESGLTMLASIGSTAPFVGLFGTVLGIMHAMHDISASGSASLDVVAGPIGDALIATAIGIAVAVPAVLAYNFFQRRAKHHRASLENFVEGFLHIAFGDSNINTSKNKD</sequence>
<dbReference type="RefSeq" id="WP_192392563.1">
    <property type="nucleotide sequence ID" value="NZ_CAJHIU010000001.1"/>
</dbReference>
<keyword evidence="5 7" id="KW-0472">Membrane</keyword>
<keyword evidence="6" id="KW-0653">Protein transport</keyword>
<keyword evidence="2" id="KW-1003">Cell membrane</keyword>
<comment type="subcellular location">
    <subcellularLocation>
        <location evidence="1">Cell membrane</location>
        <topology evidence="1">Multi-pass membrane protein</topology>
    </subcellularLocation>
    <subcellularLocation>
        <location evidence="6">Membrane</location>
        <topology evidence="6">Multi-pass membrane protein</topology>
    </subcellularLocation>
</comment>